<proteinExistence type="predicted"/>
<evidence type="ECO:0000313" key="1">
    <source>
        <dbReference type="EMBL" id="MCT7398120.1"/>
    </source>
</evidence>
<protein>
    <submittedName>
        <fullName evidence="1">Uncharacterized protein</fullName>
    </submittedName>
</protein>
<organism evidence="1 2">
    <name type="scientific">Eubacterium album</name>
    <dbReference type="NCBI Taxonomy" id="2978477"/>
    <lineage>
        <taxon>Bacteria</taxon>
        <taxon>Bacillati</taxon>
        <taxon>Bacillota</taxon>
        <taxon>Clostridia</taxon>
        <taxon>Eubacteriales</taxon>
        <taxon>Eubacteriaceae</taxon>
        <taxon>Eubacterium</taxon>
    </lineage>
</organism>
<gene>
    <name evidence="1" type="ORF">N5B56_03330</name>
</gene>
<sequence length="110" mass="12056">MNILIDRVTNMTSACGVVEEVNTDESALYEGRVDRKVRAAIKGQTAITVEFVNGANRAFVEDIEKALNLYGIHTYLYAPQANEDVSTVVKHLHSSKTFTQSGYCCIVIAG</sequence>
<dbReference type="Proteomes" id="UP001431199">
    <property type="component" value="Unassembled WGS sequence"/>
</dbReference>
<keyword evidence="2" id="KW-1185">Reference proteome</keyword>
<reference evidence="1" key="1">
    <citation type="submission" date="2022-09" db="EMBL/GenBank/DDBJ databases">
        <title>Eubacterium sp. LFL-14 isolated from human feces.</title>
        <authorList>
            <person name="Liu F."/>
        </authorList>
    </citation>
    <scope>NUCLEOTIDE SEQUENCE</scope>
    <source>
        <strain evidence="1">LFL-14</strain>
    </source>
</reference>
<dbReference type="RefSeq" id="WP_158562622.1">
    <property type="nucleotide sequence ID" value="NZ_JAODBU010000003.1"/>
</dbReference>
<name>A0ABT2LY49_9FIRM</name>
<accession>A0ABT2LY49</accession>
<dbReference type="EMBL" id="JAODBU010000003">
    <property type="protein sequence ID" value="MCT7398120.1"/>
    <property type="molecule type" value="Genomic_DNA"/>
</dbReference>
<comment type="caution">
    <text evidence="1">The sequence shown here is derived from an EMBL/GenBank/DDBJ whole genome shotgun (WGS) entry which is preliminary data.</text>
</comment>
<evidence type="ECO:0000313" key="2">
    <source>
        <dbReference type="Proteomes" id="UP001431199"/>
    </source>
</evidence>